<dbReference type="GO" id="GO:0015293">
    <property type="term" value="F:symporter activity"/>
    <property type="evidence" value="ECO:0007669"/>
    <property type="project" value="UniProtKB-KW"/>
</dbReference>
<keyword evidence="6" id="KW-0769">Symport</keyword>
<feature type="transmembrane region" description="Helical" evidence="10">
    <location>
        <begin position="129"/>
        <end position="157"/>
    </location>
</feature>
<dbReference type="InterPro" id="IPR038377">
    <property type="entry name" value="Na/Glc_symporter_sf"/>
</dbReference>
<organism evidence="11 12">
    <name type="scientific">Brevibacillus fluminis</name>
    <dbReference type="NCBI Taxonomy" id="511487"/>
    <lineage>
        <taxon>Bacteria</taxon>
        <taxon>Bacillati</taxon>
        <taxon>Bacillota</taxon>
        <taxon>Bacilli</taxon>
        <taxon>Bacillales</taxon>
        <taxon>Paenibacillaceae</taxon>
        <taxon>Brevibacillus</taxon>
    </lineage>
</organism>
<feature type="transmembrane region" description="Helical" evidence="10">
    <location>
        <begin position="379"/>
        <end position="398"/>
    </location>
</feature>
<dbReference type="GO" id="GO:0005886">
    <property type="term" value="C:plasma membrane"/>
    <property type="evidence" value="ECO:0007669"/>
    <property type="project" value="UniProtKB-SubCell"/>
</dbReference>
<feature type="transmembrane region" description="Helical" evidence="10">
    <location>
        <begin position="163"/>
        <end position="186"/>
    </location>
</feature>
<dbReference type="AlphaFoldDB" id="A0A3M8DAL1"/>
<dbReference type="CDD" id="cd11480">
    <property type="entry name" value="SLC5sbd_u4"/>
    <property type="match status" value="1"/>
</dbReference>
<evidence type="ECO:0000256" key="4">
    <source>
        <dbReference type="ARBA" id="ARBA00022475"/>
    </source>
</evidence>
<dbReference type="PANTHER" id="PTHR48086:SF6">
    <property type="entry name" value="CATION_ACETATE SYMPORTER ACTP"/>
    <property type="match status" value="1"/>
</dbReference>
<feature type="transmembrane region" description="Helical" evidence="10">
    <location>
        <begin position="193"/>
        <end position="210"/>
    </location>
</feature>
<feature type="transmembrane region" description="Helical" evidence="10">
    <location>
        <begin position="474"/>
        <end position="495"/>
    </location>
</feature>
<evidence type="ECO:0000256" key="10">
    <source>
        <dbReference type="SAM" id="Phobius"/>
    </source>
</evidence>
<protein>
    <submittedName>
        <fullName evidence="11">Cation acetate symporter</fullName>
    </submittedName>
</protein>
<comment type="similarity">
    <text evidence="2 9">Belongs to the sodium:solute symporter (SSF) (TC 2.A.21) family.</text>
</comment>
<proteinExistence type="inferred from homology"/>
<dbReference type="Gene3D" id="1.20.1730.10">
    <property type="entry name" value="Sodium/glucose cotransporter"/>
    <property type="match status" value="1"/>
</dbReference>
<feature type="transmembrane region" description="Helical" evidence="10">
    <location>
        <begin position="432"/>
        <end position="454"/>
    </location>
</feature>
<feature type="transmembrane region" description="Helical" evidence="10">
    <location>
        <begin position="331"/>
        <end position="358"/>
    </location>
</feature>
<dbReference type="PROSITE" id="PS50283">
    <property type="entry name" value="NA_SOLUT_SYMP_3"/>
    <property type="match status" value="1"/>
</dbReference>
<gene>
    <name evidence="11" type="ORF">EDM56_19585</name>
</gene>
<feature type="transmembrane region" description="Helical" evidence="10">
    <location>
        <begin position="55"/>
        <end position="78"/>
    </location>
</feature>
<feature type="transmembrane region" description="Helical" evidence="10">
    <location>
        <begin position="287"/>
        <end position="311"/>
    </location>
</feature>
<feature type="transmembrane region" description="Helical" evidence="10">
    <location>
        <begin position="84"/>
        <end position="102"/>
    </location>
</feature>
<evidence type="ECO:0000256" key="8">
    <source>
        <dbReference type="ARBA" id="ARBA00023136"/>
    </source>
</evidence>
<reference evidence="11 12" key="1">
    <citation type="submission" date="2018-10" db="EMBL/GenBank/DDBJ databases">
        <title>Phylogenomics of Brevibacillus.</title>
        <authorList>
            <person name="Dunlap C."/>
        </authorList>
    </citation>
    <scope>NUCLEOTIDE SEQUENCE [LARGE SCALE GENOMIC DNA]</scope>
    <source>
        <strain evidence="11 12">JCM 15716</strain>
    </source>
</reference>
<feature type="transmembrane region" description="Helical" evidence="10">
    <location>
        <begin position="404"/>
        <end position="425"/>
    </location>
</feature>
<evidence type="ECO:0000256" key="3">
    <source>
        <dbReference type="ARBA" id="ARBA00022448"/>
    </source>
</evidence>
<dbReference type="Pfam" id="PF00474">
    <property type="entry name" value="SSF"/>
    <property type="match status" value="1"/>
</dbReference>
<feature type="transmembrane region" description="Helical" evidence="10">
    <location>
        <begin position="13"/>
        <end position="34"/>
    </location>
</feature>
<sequence length="523" mass="56469">MEKLQEKEHAMDITTVFFFLAIIVGTLAITYSAAKRTSTPHDFYAAGNRLTGMQNGLAIAGDYMSAASFLGITGAIGIYGFDGFFYSLGFLVSYLVILFMVAEPLHNLGKYTLADSIIQRFDSKRLRGVIAMTNILITIFYMIAQLVGAGALIHLLLDVDYRSAVFIVGSLMTTFVLFGGMIAASWVQIIKAILLLSGTLIVCLIVLSRFDWSLVAMFDHVTNATPYGINILYPGNQFENPFDTISLHLALILGTAGLPHILVRFFTVRDAIETRRSVMNATWMIGAFYLMTFVLGFGAISFVGWDAIRAAEFGGNLTVPMLARALGGEFLMAYVSAVAFATILAVVTGLVMSASSAFAHDFYSHIVRGGSSSESEQFLAAKCSAVAVGAISILIAIGGQKMNVAILVALTFAVAASANLPLILFTLYWRRFTAGGAICGVICGLLSSLFLVIVSPNVMDPVHGLIRTEPWFPLTNPGIVSIPLGFLGAVIGTYCSPRQCDEKRFDGVLLQAHTGIRWQDPDQ</sequence>
<evidence type="ECO:0000256" key="7">
    <source>
        <dbReference type="ARBA" id="ARBA00022989"/>
    </source>
</evidence>
<name>A0A3M8DAL1_9BACL</name>
<comment type="subcellular location">
    <subcellularLocation>
        <location evidence="1">Cell membrane</location>
        <topology evidence="1">Multi-pass membrane protein</topology>
    </subcellularLocation>
</comment>
<keyword evidence="4" id="KW-1003">Cell membrane</keyword>
<dbReference type="NCBIfam" id="TIGR00813">
    <property type="entry name" value="sss"/>
    <property type="match status" value="1"/>
</dbReference>
<evidence type="ECO:0000256" key="5">
    <source>
        <dbReference type="ARBA" id="ARBA00022692"/>
    </source>
</evidence>
<evidence type="ECO:0000313" key="12">
    <source>
        <dbReference type="Proteomes" id="UP000271031"/>
    </source>
</evidence>
<dbReference type="InterPro" id="IPR050277">
    <property type="entry name" value="Sodium:Solute_Symporter"/>
</dbReference>
<dbReference type="Proteomes" id="UP000271031">
    <property type="component" value="Unassembled WGS sequence"/>
</dbReference>
<keyword evidence="7 10" id="KW-1133">Transmembrane helix</keyword>
<keyword evidence="5 10" id="KW-0812">Transmembrane</keyword>
<keyword evidence="3" id="KW-0813">Transport</keyword>
<accession>A0A3M8DAL1</accession>
<dbReference type="GO" id="GO:0006847">
    <property type="term" value="P:plasma membrane acetate transport"/>
    <property type="evidence" value="ECO:0007669"/>
    <property type="project" value="TreeGrafter"/>
</dbReference>
<evidence type="ECO:0000313" key="11">
    <source>
        <dbReference type="EMBL" id="RNB85112.1"/>
    </source>
</evidence>
<keyword evidence="8 10" id="KW-0472">Membrane</keyword>
<feature type="transmembrane region" description="Helical" evidence="10">
    <location>
        <begin position="245"/>
        <end position="266"/>
    </location>
</feature>
<dbReference type="OrthoDB" id="9814523at2"/>
<evidence type="ECO:0000256" key="6">
    <source>
        <dbReference type="ARBA" id="ARBA00022847"/>
    </source>
</evidence>
<comment type="caution">
    <text evidence="11">The sequence shown here is derived from an EMBL/GenBank/DDBJ whole genome shotgun (WGS) entry which is preliminary data.</text>
</comment>
<evidence type="ECO:0000256" key="1">
    <source>
        <dbReference type="ARBA" id="ARBA00004651"/>
    </source>
</evidence>
<dbReference type="EMBL" id="RHHQ01000015">
    <property type="protein sequence ID" value="RNB85112.1"/>
    <property type="molecule type" value="Genomic_DNA"/>
</dbReference>
<keyword evidence="12" id="KW-1185">Reference proteome</keyword>
<dbReference type="GO" id="GO:0015123">
    <property type="term" value="F:acetate transmembrane transporter activity"/>
    <property type="evidence" value="ECO:0007669"/>
    <property type="project" value="TreeGrafter"/>
</dbReference>
<evidence type="ECO:0000256" key="2">
    <source>
        <dbReference type="ARBA" id="ARBA00006434"/>
    </source>
</evidence>
<evidence type="ECO:0000256" key="9">
    <source>
        <dbReference type="RuleBase" id="RU362091"/>
    </source>
</evidence>
<dbReference type="InterPro" id="IPR001734">
    <property type="entry name" value="Na/solute_symporter"/>
</dbReference>
<dbReference type="PANTHER" id="PTHR48086">
    <property type="entry name" value="SODIUM/PROLINE SYMPORTER-RELATED"/>
    <property type="match status" value="1"/>
</dbReference>